<comment type="caution">
    <text evidence="1">The sequence shown here is derived from an EMBL/GenBank/DDBJ whole genome shotgun (WGS) entry which is preliminary data.</text>
</comment>
<reference evidence="1 2" key="1">
    <citation type="submission" date="2024-02" db="EMBL/GenBank/DDBJ databases">
        <authorList>
            <person name="Chen Y."/>
            <person name="Shah S."/>
            <person name="Dougan E. K."/>
            <person name="Thang M."/>
            <person name="Chan C."/>
        </authorList>
    </citation>
    <scope>NUCLEOTIDE SEQUENCE [LARGE SCALE GENOMIC DNA]</scope>
</reference>
<feature type="non-terminal residue" evidence="1">
    <location>
        <position position="226"/>
    </location>
</feature>
<evidence type="ECO:0000313" key="2">
    <source>
        <dbReference type="Proteomes" id="UP001642484"/>
    </source>
</evidence>
<dbReference type="EMBL" id="CAXAMN010004982">
    <property type="protein sequence ID" value="CAK9011778.1"/>
    <property type="molecule type" value="Genomic_DNA"/>
</dbReference>
<gene>
    <name evidence="1" type="ORF">CCMP2556_LOCUS10598</name>
</gene>
<sequence>MHGSFPCAEETCLCKFHVPPLKKRKDLGGSDVSRQNDKQINNKRSYMSPYVPTPYHVYAACIQFAYIVRKSPTTSPPTHNHHNPFRQHECLILIRPNSDGDRGRCSAYVVVRLCEDRFANWAREHFSLVLSSARRTALAYLNRPGVVQLREQDRRFYVIISLQSFKRGMPLLPAYKTEPSLTEIDAGTPYGLRRWLRYELSSSSKFHLADYLKVFLRRLGVEIEAY</sequence>
<evidence type="ECO:0000313" key="1">
    <source>
        <dbReference type="EMBL" id="CAK9011778.1"/>
    </source>
</evidence>
<name>A0ABP0JC30_9DINO</name>
<dbReference type="Proteomes" id="UP001642484">
    <property type="component" value="Unassembled WGS sequence"/>
</dbReference>
<proteinExistence type="predicted"/>
<accession>A0ABP0JC30</accession>
<keyword evidence="2" id="KW-1185">Reference proteome</keyword>
<protein>
    <submittedName>
        <fullName evidence="1">Uncharacterized protein</fullName>
    </submittedName>
</protein>
<organism evidence="1 2">
    <name type="scientific">Durusdinium trenchii</name>
    <dbReference type="NCBI Taxonomy" id="1381693"/>
    <lineage>
        <taxon>Eukaryota</taxon>
        <taxon>Sar</taxon>
        <taxon>Alveolata</taxon>
        <taxon>Dinophyceae</taxon>
        <taxon>Suessiales</taxon>
        <taxon>Symbiodiniaceae</taxon>
        <taxon>Durusdinium</taxon>
    </lineage>
</organism>